<feature type="compositionally biased region" description="Basic and acidic residues" evidence="1">
    <location>
        <begin position="216"/>
        <end position="234"/>
    </location>
</feature>
<organism evidence="2 3">
    <name type="scientific">Actinomadura meyerae</name>
    <dbReference type="NCBI Taxonomy" id="240840"/>
    <lineage>
        <taxon>Bacteria</taxon>
        <taxon>Bacillati</taxon>
        <taxon>Actinomycetota</taxon>
        <taxon>Actinomycetes</taxon>
        <taxon>Streptosporangiales</taxon>
        <taxon>Thermomonosporaceae</taxon>
        <taxon>Actinomadura</taxon>
    </lineage>
</organism>
<proteinExistence type="predicted"/>
<feature type="compositionally biased region" description="Basic residues" evidence="1">
    <location>
        <begin position="36"/>
        <end position="48"/>
    </location>
</feature>
<feature type="region of interest" description="Disordered" evidence="1">
    <location>
        <begin position="210"/>
        <end position="267"/>
    </location>
</feature>
<dbReference type="EMBL" id="FZOR01000025">
    <property type="protein sequence ID" value="SNT35781.1"/>
    <property type="molecule type" value="Genomic_DNA"/>
</dbReference>
<reference evidence="2 3" key="1">
    <citation type="submission" date="2017-06" db="EMBL/GenBank/DDBJ databases">
        <authorList>
            <person name="Kim H.J."/>
            <person name="Triplett B.A."/>
        </authorList>
    </citation>
    <scope>NUCLEOTIDE SEQUENCE [LARGE SCALE GENOMIC DNA]</scope>
    <source>
        <strain evidence="2 3">DSM 44715</strain>
    </source>
</reference>
<keyword evidence="3" id="KW-1185">Reference proteome</keyword>
<sequence>MTLTARGNGAPKDTLGRDHCRRHAGRTSRAADPGRRGRTGRTPVHRPFTHGPGVLQHRHIRTRLRPGVHGPCPRGRRRRARRDAAAHRGAPPCLDESPGGLHRGRARATRLRPGGRRREATRTDGHTAAPRVRDAGGIGEASEHPCGGGRPQRRHSIAAGGVRLLGHDLVLAPVPIHAPIHVPIHVLANSVTDIDTNRFEAVRRAVQSQEPQVEGVRAEAEGERQPPADKDAVRQRQAAQECETLCSIEEPEGDSRPVRPEAEQRRR</sequence>
<feature type="compositionally biased region" description="Basic residues" evidence="1">
    <location>
        <begin position="102"/>
        <end position="115"/>
    </location>
</feature>
<dbReference type="AlphaFoldDB" id="A0A239LZ77"/>
<accession>A0A239LZ77</accession>
<feature type="compositionally biased region" description="Basic residues" evidence="1">
    <location>
        <begin position="56"/>
        <end position="66"/>
    </location>
</feature>
<dbReference type="Proteomes" id="UP000198318">
    <property type="component" value="Unassembled WGS sequence"/>
</dbReference>
<gene>
    <name evidence="2" type="ORF">SAMN05443665_102522</name>
</gene>
<feature type="compositionally biased region" description="Basic and acidic residues" evidence="1">
    <location>
        <begin position="116"/>
        <end position="125"/>
    </location>
</feature>
<evidence type="ECO:0000313" key="2">
    <source>
        <dbReference type="EMBL" id="SNT35781.1"/>
    </source>
</evidence>
<protein>
    <submittedName>
        <fullName evidence="2">Uncharacterized protein</fullName>
    </submittedName>
</protein>
<evidence type="ECO:0000256" key="1">
    <source>
        <dbReference type="SAM" id="MobiDB-lite"/>
    </source>
</evidence>
<name>A0A239LZ77_9ACTN</name>
<feature type="region of interest" description="Disordered" evidence="1">
    <location>
        <begin position="1"/>
        <end position="153"/>
    </location>
</feature>
<evidence type="ECO:0000313" key="3">
    <source>
        <dbReference type="Proteomes" id="UP000198318"/>
    </source>
</evidence>
<feature type="compositionally biased region" description="Basic and acidic residues" evidence="1">
    <location>
        <begin position="253"/>
        <end position="267"/>
    </location>
</feature>